<keyword evidence="2 6" id="KW-0812">Transmembrane</keyword>
<dbReference type="InterPro" id="IPR007593">
    <property type="entry name" value="CD225/Dispanin_fam"/>
</dbReference>
<dbReference type="EMBL" id="BAAAPC010000003">
    <property type="protein sequence ID" value="GAA1984721.1"/>
    <property type="molecule type" value="Genomic_DNA"/>
</dbReference>
<dbReference type="Pfam" id="PF04505">
    <property type="entry name" value="CD225"/>
    <property type="match status" value="1"/>
</dbReference>
<feature type="compositionally biased region" description="Pro residues" evidence="5">
    <location>
        <begin position="1"/>
        <end position="23"/>
    </location>
</feature>
<evidence type="ECO:0000256" key="2">
    <source>
        <dbReference type="ARBA" id="ARBA00022692"/>
    </source>
</evidence>
<evidence type="ECO:0000256" key="6">
    <source>
        <dbReference type="SAM" id="Phobius"/>
    </source>
</evidence>
<evidence type="ECO:0000256" key="1">
    <source>
        <dbReference type="ARBA" id="ARBA00004370"/>
    </source>
</evidence>
<evidence type="ECO:0008006" key="9">
    <source>
        <dbReference type="Google" id="ProtNLM"/>
    </source>
</evidence>
<feature type="transmembrane region" description="Helical" evidence="6">
    <location>
        <begin position="41"/>
        <end position="68"/>
    </location>
</feature>
<dbReference type="PANTHER" id="PTHR14948">
    <property type="entry name" value="NG5"/>
    <property type="match status" value="1"/>
</dbReference>
<dbReference type="RefSeq" id="WP_344106209.1">
    <property type="nucleotide sequence ID" value="NZ_BAAAPC010000003.1"/>
</dbReference>
<evidence type="ECO:0000313" key="7">
    <source>
        <dbReference type="EMBL" id="GAA1984721.1"/>
    </source>
</evidence>
<evidence type="ECO:0000256" key="3">
    <source>
        <dbReference type="ARBA" id="ARBA00022989"/>
    </source>
</evidence>
<feature type="region of interest" description="Disordered" evidence="5">
    <location>
        <begin position="1"/>
        <end position="37"/>
    </location>
</feature>
<keyword evidence="8" id="KW-1185">Reference proteome</keyword>
<organism evidence="7 8">
    <name type="scientific">Nocardiopsis rhodophaea</name>
    <dbReference type="NCBI Taxonomy" id="280238"/>
    <lineage>
        <taxon>Bacteria</taxon>
        <taxon>Bacillati</taxon>
        <taxon>Actinomycetota</taxon>
        <taxon>Actinomycetes</taxon>
        <taxon>Streptosporangiales</taxon>
        <taxon>Nocardiopsidaceae</taxon>
        <taxon>Nocardiopsis</taxon>
    </lineage>
</organism>
<accession>A0ABN2SDS6</accession>
<dbReference type="PANTHER" id="PTHR14948:SF25">
    <property type="entry name" value="DUF4190 DOMAIN-CONTAINING PROTEIN"/>
    <property type="match status" value="1"/>
</dbReference>
<sequence length="118" mass="12036">MSYGPPPGDDPPPPGGGYGPPPGGTGDDPGMPMGGPPPDNWLVPAILATAFCCLPFGVVGIVFAAQVNDRWNRGDYAGAHEAADQARKWTLASIIAIVVLVVLLFGVPFLLVAASGEL</sequence>
<evidence type="ECO:0000256" key="4">
    <source>
        <dbReference type="ARBA" id="ARBA00023136"/>
    </source>
</evidence>
<comment type="subcellular location">
    <subcellularLocation>
        <location evidence="1">Membrane</location>
    </subcellularLocation>
</comment>
<evidence type="ECO:0000256" key="5">
    <source>
        <dbReference type="SAM" id="MobiDB-lite"/>
    </source>
</evidence>
<keyword evidence="3 6" id="KW-1133">Transmembrane helix</keyword>
<dbReference type="Proteomes" id="UP001501585">
    <property type="component" value="Unassembled WGS sequence"/>
</dbReference>
<dbReference type="InterPro" id="IPR051423">
    <property type="entry name" value="CD225/Dispanin"/>
</dbReference>
<protein>
    <recommendedName>
        <fullName evidence="9">Interferon-induced transmembrane protein</fullName>
    </recommendedName>
</protein>
<name>A0ABN2SDS6_9ACTN</name>
<gene>
    <name evidence="7" type="ORF">GCM10009799_07630</name>
</gene>
<keyword evidence="4 6" id="KW-0472">Membrane</keyword>
<feature type="transmembrane region" description="Helical" evidence="6">
    <location>
        <begin position="89"/>
        <end position="114"/>
    </location>
</feature>
<proteinExistence type="predicted"/>
<evidence type="ECO:0000313" key="8">
    <source>
        <dbReference type="Proteomes" id="UP001501585"/>
    </source>
</evidence>
<reference evidence="7 8" key="1">
    <citation type="journal article" date="2019" name="Int. J. Syst. Evol. Microbiol.">
        <title>The Global Catalogue of Microorganisms (GCM) 10K type strain sequencing project: providing services to taxonomists for standard genome sequencing and annotation.</title>
        <authorList>
            <consortium name="The Broad Institute Genomics Platform"/>
            <consortium name="The Broad Institute Genome Sequencing Center for Infectious Disease"/>
            <person name="Wu L."/>
            <person name="Ma J."/>
        </authorList>
    </citation>
    <scope>NUCLEOTIDE SEQUENCE [LARGE SCALE GENOMIC DNA]</scope>
    <source>
        <strain evidence="7 8">JCM 15313</strain>
    </source>
</reference>
<comment type="caution">
    <text evidence="7">The sequence shown here is derived from an EMBL/GenBank/DDBJ whole genome shotgun (WGS) entry which is preliminary data.</text>
</comment>